<name>A0A0C2XN09_AMAMK</name>
<reference evidence="2 3" key="1">
    <citation type="submission" date="2014-04" db="EMBL/GenBank/DDBJ databases">
        <title>Evolutionary Origins and Diversification of the Mycorrhizal Mutualists.</title>
        <authorList>
            <consortium name="DOE Joint Genome Institute"/>
            <consortium name="Mycorrhizal Genomics Consortium"/>
            <person name="Kohler A."/>
            <person name="Kuo A."/>
            <person name="Nagy L.G."/>
            <person name="Floudas D."/>
            <person name="Copeland A."/>
            <person name="Barry K.W."/>
            <person name="Cichocki N."/>
            <person name="Veneault-Fourrey C."/>
            <person name="LaButti K."/>
            <person name="Lindquist E.A."/>
            <person name="Lipzen A."/>
            <person name="Lundell T."/>
            <person name="Morin E."/>
            <person name="Murat C."/>
            <person name="Riley R."/>
            <person name="Ohm R."/>
            <person name="Sun H."/>
            <person name="Tunlid A."/>
            <person name="Henrissat B."/>
            <person name="Grigoriev I.V."/>
            <person name="Hibbett D.S."/>
            <person name="Martin F."/>
        </authorList>
    </citation>
    <scope>NUCLEOTIDE SEQUENCE [LARGE SCALE GENOMIC DNA]</scope>
    <source>
        <strain evidence="2 3">Koide BX008</strain>
    </source>
</reference>
<proteinExistence type="predicted"/>
<dbReference type="OrthoDB" id="26722at2759"/>
<dbReference type="GO" id="GO:0004672">
    <property type="term" value="F:protein kinase activity"/>
    <property type="evidence" value="ECO:0007669"/>
    <property type="project" value="InterPro"/>
</dbReference>
<organism evidence="2 3">
    <name type="scientific">Amanita muscaria (strain Koide BX008)</name>
    <dbReference type="NCBI Taxonomy" id="946122"/>
    <lineage>
        <taxon>Eukaryota</taxon>
        <taxon>Fungi</taxon>
        <taxon>Dikarya</taxon>
        <taxon>Basidiomycota</taxon>
        <taxon>Agaricomycotina</taxon>
        <taxon>Agaricomycetes</taxon>
        <taxon>Agaricomycetidae</taxon>
        <taxon>Agaricales</taxon>
        <taxon>Pluteineae</taxon>
        <taxon>Amanitaceae</taxon>
        <taxon>Amanita</taxon>
    </lineage>
</organism>
<evidence type="ECO:0000259" key="1">
    <source>
        <dbReference type="PROSITE" id="PS50011"/>
    </source>
</evidence>
<accession>A0A0C2XN09</accession>
<dbReference type="SUPFAM" id="SSF56112">
    <property type="entry name" value="Protein kinase-like (PK-like)"/>
    <property type="match status" value="1"/>
</dbReference>
<protein>
    <recommendedName>
        <fullName evidence="1">Protein kinase domain-containing protein</fullName>
    </recommendedName>
</protein>
<dbReference type="EMBL" id="KN818224">
    <property type="protein sequence ID" value="KIL70498.1"/>
    <property type="molecule type" value="Genomic_DNA"/>
</dbReference>
<gene>
    <name evidence="2" type="ORF">M378DRAFT_625836</name>
</gene>
<dbReference type="InterPro" id="IPR000719">
    <property type="entry name" value="Prot_kinase_dom"/>
</dbReference>
<sequence>MLEVAKAIRYLHSIGTVIDREIDLGDVFLDSKLHAKIRSLCSTSRSLTETPGNYLLYGYEKRWNSYETNVFIFGCFFYELYFDCTIALRWECNNSKVSERPSEPTIREDAWQLIQQCCAEDRKARPSMNQVVQEMESWNLS</sequence>
<dbReference type="Proteomes" id="UP000054549">
    <property type="component" value="Unassembled WGS sequence"/>
</dbReference>
<dbReference type="InParanoid" id="A0A0C2XN09"/>
<dbReference type="HOGENOM" id="CLU_087973_2_0_1"/>
<evidence type="ECO:0000313" key="2">
    <source>
        <dbReference type="EMBL" id="KIL70498.1"/>
    </source>
</evidence>
<dbReference type="InterPro" id="IPR011009">
    <property type="entry name" value="Kinase-like_dom_sf"/>
</dbReference>
<dbReference type="GO" id="GO:0005524">
    <property type="term" value="F:ATP binding"/>
    <property type="evidence" value="ECO:0007669"/>
    <property type="project" value="InterPro"/>
</dbReference>
<dbReference type="PROSITE" id="PS50011">
    <property type="entry name" value="PROTEIN_KINASE_DOM"/>
    <property type="match status" value="1"/>
</dbReference>
<dbReference type="Gene3D" id="1.10.510.10">
    <property type="entry name" value="Transferase(Phosphotransferase) domain 1"/>
    <property type="match status" value="1"/>
</dbReference>
<dbReference type="STRING" id="946122.A0A0C2XN09"/>
<feature type="domain" description="Protein kinase" evidence="1">
    <location>
        <begin position="1"/>
        <end position="139"/>
    </location>
</feature>
<keyword evidence="3" id="KW-1185">Reference proteome</keyword>
<evidence type="ECO:0000313" key="3">
    <source>
        <dbReference type="Proteomes" id="UP000054549"/>
    </source>
</evidence>
<dbReference type="AlphaFoldDB" id="A0A0C2XN09"/>